<feature type="region of interest" description="Disordered" evidence="1">
    <location>
        <begin position="59"/>
        <end position="105"/>
    </location>
</feature>
<name>A0A2I0JN04_PUNGR</name>
<dbReference type="EMBL" id="PGOL01001503">
    <property type="protein sequence ID" value="PKI57655.1"/>
    <property type="molecule type" value="Genomic_DNA"/>
</dbReference>
<proteinExistence type="predicted"/>
<gene>
    <name evidence="2" type="ORF">CRG98_021983</name>
</gene>
<dbReference type="AlphaFoldDB" id="A0A2I0JN04"/>
<dbReference type="Proteomes" id="UP000233551">
    <property type="component" value="Unassembled WGS sequence"/>
</dbReference>
<sequence length="123" mass="13023">MEGGVGVTDWWPQPPNRLGDSSWNCRSICRLGSPIDNPNPSIEAAGAHEGRRSLMSEFPTAQPRELIESSDSEASVDFGAGAANRRPDPSSDVAGTHEGLATSVEGSRSPTLLSLSIFFLGLK</sequence>
<keyword evidence="3" id="KW-1185">Reference proteome</keyword>
<reference evidence="2 3" key="1">
    <citation type="submission" date="2017-11" db="EMBL/GenBank/DDBJ databases">
        <title>De-novo sequencing of pomegranate (Punica granatum L.) genome.</title>
        <authorList>
            <person name="Akparov Z."/>
            <person name="Amiraslanov A."/>
            <person name="Hajiyeva S."/>
            <person name="Abbasov M."/>
            <person name="Kaur K."/>
            <person name="Hamwieh A."/>
            <person name="Solovyev V."/>
            <person name="Salamov A."/>
            <person name="Braich B."/>
            <person name="Kosarev P."/>
            <person name="Mahmoud A."/>
            <person name="Hajiyev E."/>
            <person name="Babayeva S."/>
            <person name="Izzatullayeva V."/>
            <person name="Mammadov A."/>
            <person name="Mammadov A."/>
            <person name="Sharifova S."/>
            <person name="Ojaghi J."/>
            <person name="Eynullazada K."/>
            <person name="Bayramov B."/>
            <person name="Abdulazimova A."/>
            <person name="Shahmuradov I."/>
        </authorList>
    </citation>
    <scope>NUCLEOTIDE SEQUENCE [LARGE SCALE GENOMIC DNA]</scope>
    <source>
        <strain evidence="3">cv. AG2017</strain>
        <tissue evidence="2">Leaf</tissue>
    </source>
</reference>
<evidence type="ECO:0000313" key="2">
    <source>
        <dbReference type="EMBL" id="PKI57655.1"/>
    </source>
</evidence>
<evidence type="ECO:0000313" key="3">
    <source>
        <dbReference type="Proteomes" id="UP000233551"/>
    </source>
</evidence>
<comment type="caution">
    <text evidence="2">The sequence shown here is derived from an EMBL/GenBank/DDBJ whole genome shotgun (WGS) entry which is preliminary data.</text>
</comment>
<accession>A0A2I0JN04</accession>
<protein>
    <submittedName>
        <fullName evidence="2">Uncharacterized protein</fullName>
    </submittedName>
</protein>
<evidence type="ECO:0000256" key="1">
    <source>
        <dbReference type="SAM" id="MobiDB-lite"/>
    </source>
</evidence>
<organism evidence="2 3">
    <name type="scientific">Punica granatum</name>
    <name type="common">Pomegranate</name>
    <dbReference type="NCBI Taxonomy" id="22663"/>
    <lineage>
        <taxon>Eukaryota</taxon>
        <taxon>Viridiplantae</taxon>
        <taxon>Streptophyta</taxon>
        <taxon>Embryophyta</taxon>
        <taxon>Tracheophyta</taxon>
        <taxon>Spermatophyta</taxon>
        <taxon>Magnoliopsida</taxon>
        <taxon>eudicotyledons</taxon>
        <taxon>Gunneridae</taxon>
        <taxon>Pentapetalae</taxon>
        <taxon>rosids</taxon>
        <taxon>malvids</taxon>
        <taxon>Myrtales</taxon>
        <taxon>Lythraceae</taxon>
        <taxon>Punica</taxon>
    </lineage>
</organism>